<dbReference type="RefSeq" id="XP_006694582.1">
    <property type="nucleotide sequence ID" value="XM_006694519.1"/>
</dbReference>
<proteinExistence type="predicted"/>
<organism evidence="4">
    <name type="scientific">Chaetomium thermophilum (strain DSM 1495 / CBS 144.50 / IMI 039719)</name>
    <name type="common">Thermochaetoides thermophila</name>
    <dbReference type="NCBI Taxonomy" id="759272"/>
    <lineage>
        <taxon>Eukaryota</taxon>
        <taxon>Fungi</taxon>
        <taxon>Dikarya</taxon>
        <taxon>Ascomycota</taxon>
        <taxon>Pezizomycotina</taxon>
        <taxon>Sordariomycetes</taxon>
        <taxon>Sordariomycetidae</taxon>
        <taxon>Sordariales</taxon>
        <taxon>Chaetomiaceae</taxon>
        <taxon>Thermochaetoides</taxon>
    </lineage>
</organism>
<keyword evidence="2" id="KW-0472">Membrane</keyword>
<reference evidence="3 4" key="1">
    <citation type="journal article" date="2011" name="Cell">
        <title>Insight into structure and assembly of the nuclear pore complex by utilizing the genome of a eukaryotic thermophile.</title>
        <authorList>
            <person name="Amlacher S."/>
            <person name="Sarges P."/>
            <person name="Flemming D."/>
            <person name="van Noort V."/>
            <person name="Kunze R."/>
            <person name="Devos D.P."/>
            <person name="Arumugam M."/>
            <person name="Bork P."/>
            <person name="Hurt E."/>
        </authorList>
    </citation>
    <scope>NUCLEOTIDE SEQUENCE [LARGE SCALE GENOMIC DNA]</scope>
    <source>
        <strain evidence="4">DSM 1495 / CBS 144.50 / IMI 039719</strain>
    </source>
</reference>
<accession>G0SAC5</accession>
<feature type="transmembrane region" description="Helical" evidence="2">
    <location>
        <begin position="112"/>
        <end position="132"/>
    </location>
</feature>
<protein>
    <submittedName>
        <fullName evidence="3">Uncharacterized protein</fullName>
    </submittedName>
</protein>
<dbReference type="EMBL" id="GL988043">
    <property type="protein sequence ID" value="EGS19697.1"/>
    <property type="molecule type" value="Genomic_DNA"/>
</dbReference>
<keyword evidence="2" id="KW-0812">Transmembrane</keyword>
<evidence type="ECO:0000313" key="3">
    <source>
        <dbReference type="EMBL" id="EGS19697.1"/>
    </source>
</evidence>
<evidence type="ECO:0000256" key="1">
    <source>
        <dbReference type="SAM" id="MobiDB-lite"/>
    </source>
</evidence>
<feature type="transmembrane region" description="Helical" evidence="2">
    <location>
        <begin position="12"/>
        <end position="39"/>
    </location>
</feature>
<feature type="transmembrane region" description="Helical" evidence="2">
    <location>
        <begin position="305"/>
        <end position="324"/>
    </location>
</feature>
<feature type="region of interest" description="Disordered" evidence="1">
    <location>
        <begin position="343"/>
        <end position="385"/>
    </location>
</feature>
<name>G0SAC5_CHATD</name>
<sequence length="397" mass="45928">MSSRAKSNNLSLVSAILTPAATAGASVIPLSIIWLISLWKVRKRDDKARIGARPFRVALLLWIIVCLFYTGYGVWGYFYYRQERREAYWVPQSSLDYSFHRYRYGIRFAHDVANVLILATILELATGLYRAGYGHMDDAGCMENHSGPRYLGWTWGIWFLVSDMLCFGLIQGLLTHWEEVDRLHFQGHNEKTDYSREIRRHNKIAKEIMKIALTFFSIKYIMQALLAFGTFLLSLGIPSRDEKITPMAYEAGINTRIFFIYRRSDRVLSPVFNAEFDYAAYFPSPSSKGYGRFKADLLTNWCGQYLIDFSFALVIFFLLFDVLARSPENSGLWSREYVPVEHRDEDERSEDGDNGGEMVMRPLAPEQREEEVHASSSQNEPAVSPEIRKWMDSLWSR</sequence>
<dbReference type="HOGENOM" id="CLU_694449_0_0_1"/>
<evidence type="ECO:0000313" key="4">
    <source>
        <dbReference type="Proteomes" id="UP000008066"/>
    </source>
</evidence>
<dbReference type="Proteomes" id="UP000008066">
    <property type="component" value="Unassembled WGS sequence"/>
</dbReference>
<dbReference type="KEGG" id="cthr:CTHT_0041790"/>
<gene>
    <name evidence="3" type="ORF">CTHT_0041790</name>
</gene>
<keyword evidence="4" id="KW-1185">Reference proteome</keyword>
<feature type="transmembrane region" description="Helical" evidence="2">
    <location>
        <begin position="152"/>
        <end position="174"/>
    </location>
</feature>
<feature type="transmembrane region" description="Helical" evidence="2">
    <location>
        <begin position="59"/>
        <end position="80"/>
    </location>
</feature>
<keyword evidence="2" id="KW-1133">Transmembrane helix</keyword>
<dbReference type="GeneID" id="18258217"/>
<feature type="transmembrane region" description="Helical" evidence="2">
    <location>
        <begin position="211"/>
        <end position="237"/>
    </location>
</feature>
<dbReference type="AlphaFoldDB" id="G0SAC5"/>
<evidence type="ECO:0000256" key="2">
    <source>
        <dbReference type="SAM" id="Phobius"/>
    </source>
</evidence>